<dbReference type="EMBL" id="MN739913">
    <property type="protein sequence ID" value="QHT76999.1"/>
    <property type="molecule type" value="Genomic_DNA"/>
</dbReference>
<evidence type="ECO:0000313" key="1">
    <source>
        <dbReference type="EMBL" id="QHT76999.1"/>
    </source>
</evidence>
<reference evidence="1" key="1">
    <citation type="journal article" date="2020" name="Nature">
        <title>Giant virus diversity and host interactions through global metagenomics.</title>
        <authorList>
            <person name="Schulz F."/>
            <person name="Roux S."/>
            <person name="Paez-Espino D."/>
            <person name="Jungbluth S."/>
            <person name="Walsh D.A."/>
            <person name="Denef V.J."/>
            <person name="McMahon K.D."/>
            <person name="Konstantinidis K.T."/>
            <person name="Eloe-Fadrosh E.A."/>
            <person name="Kyrpides N.C."/>
            <person name="Woyke T."/>
        </authorList>
    </citation>
    <scope>NUCLEOTIDE SEQUENCE</scope>
    <source>
        <strain evidence="1">GVMAG-M-3300023179-82</strain>
    </source>
</reference>
<protein>
    <submittedName>
        <fullName evidence="1">Uncharacterized protein</fullName>
    </submittedName>
</protein>
<dbReference type="AlphaFoldDB" id="A0A6C0H905"/>
<accession>A0A6C0H905</accession>
<sequence length="36" mass="4579">MEYNNKLNKRINDYIYSNEQINNIFNHHNQKYTLYK</sequence>
<proteinExistence type="predicted"/>
<organism evidence="1">
    <name type="scientific">viral metagenome</name>
    <dbReference type="NCBI Taxonomy" id="1070528"/>
    <lineage>
        <taxon>unclassified sequences</taxon>
        <taxon>metagenomes</taxon>
        <taxon>organismal metagenomes</taxon>
    </lineage>
</organism>
<name>A0A6C0H905_9ZZZZ</name>